<dbReference type="Pfam" id="PF00072">
    <property type="entry name" value="Response_reg"/>
    <property type="match status" value="2"/>
</dbReference>
<feature type="domain" description="Response regulatory" evidence="2">
    <location>
        <begin position="1"/>
        <end position="62"/>
    </location>
</feature>
<evidence type="ECO:0000259" key="2">
    <source>
        <dbReference type="PROSITE" id="PS50110"/>
    </source>
</evidence>
<evidence type="ECO:0000313" key="3">
    <source>
        <dbReference type="EMBL" id="KKM23179.1"/>
    </source>
</evidence>
<keyword evidence="1" id="KW-0597">Phosphoprotein</keyword>
<feature type="non-terminal residue" evidence="3">
    <location>
        <position position="1"/>
    </location>
</feature>
<dbReference type="CDD" id="cd00156">
    <property type="entry name" value="REC"/>
    <property type="match status" value="1"/>
</dbReference>
<proteinExistence type="predicted"/>
<gene>
    <name evidence="3" type="ORF">LCGC14_1617790</name>
</gene>
<protein>
    <recommendedName>
        <fullName evidence="2">Response regulatory domain-containing protein</fullName>
    </recommendedName>
</protein>
<dbReference type="PANTHER" id="PTHR44591:SF3">
    <property type="entry name" value="RESPONSE REGULATORY DOMAIN-CONTAINING PROTEIN"/>
    <property type="match status" value="1"/>
</dbReference>
<feature type="domain" description="Response regulatory" evidence="2">
    <location>
        <begin position="71"/>
        <end position="187"/>
    </location>
</feature>
<dbReference type="InterPro" id="IPR001789">
    <property type="entry name" value="Sig_transdc_resp-reg_receiver"/>
</dbReference>
<dbReference type="InterPro" id="IPR050595">
    <property type="entry name" value="Bact_response_regulator"/>
</dbReference>
<reference evidence="3" key="1">
    <citation type="journal article" date="2015" name="Nature">
        <title>Complex archaea that bridge the gap between prokaryotes and eukaryotes.</title>
        <authorList>
            <person name="Spang A."/>
            <person name="Saw J.H."/>
            <person name="Jorgensen S.L."/>
            <person name="Zaremba-Niedzwiedzka K."/>
            <person name="Martijn J."/>
            <person name="Lind A.E."/>
            <person name="van Eijk R."/>
            <person name="Schleper C."/>
            <person name="Guy L."/>
            <person name="Ettema T.J."/>
        </authorList>
    </citation>
    <scope>NUCLEOTIDE SEQUENCE</scope>
</reference>
<organism evidence="3">
    <name type="scientific">marine sediment metagenome</name>
    <dbReference type="NCBI Taxonomy" id="412755"/>
    <lineage>
        <taxon>unclassified sequences</taxon>
        <taxon>metagenomes</taxon>
        <taxon>ecological metagenomes</taxon>
    </lineage>
</organism>
<feature type="domain" description="Response regulatory" evidence="2">
    <location>
        <begin position="217"/>
        <end position="334"/>
    </location>
</feature>
<dbReference type="Gene3D" id="3.40.50.2300">
    <property type="match status" value="3"/>
</dbReference>
<dbReference type="CDD" id="cd17546">
    <property type="entry name" value="REC_hyHK_CKI1_RcsC-like"/>
    <property type="match status" value="1"/>
</dbReference>
<dbReference type="AlphaFoldDB" id="A0A0F9IT89"/>
<dbReference type="SMART" id="SM00448">
    <property type="entry name" value="REC"/>
    <property type="match status" value="2"/>
</dbReference>
<accession>A0A0F9IT89</accession>
<evidence type="ECO:0000256" key="1">
    <source>
        <dbReference type="ARBA" id="ARBA00022553"/>
    </source>
</evidence>
<dbReference type="GO" id="GO:0000160">
    <property type="term" value="P:phosphorelay signal transduction system"/>
    <property type="evidence" value="ECO:0007669"/>
    <property type="project" value="InterPro"/>
</dbReference>
<comment type="caution">
    <text evidence="3">The sequence shown here is derived from an EMBL/GenBank/DDBJ whole genome shotgun (WGS) entry which is preliminary data.</text>
</comment>
<dbReference type="InterPro" id="IPR011006">
    <property type="entry name" value="CheY-like_superfamily"/>
</dbReference>
<dbReference type="PANTHER" id="PTHR44591">
    <property type="entry name" value="STRESS RESPONSE REGULATOR PROTEIN 1"/>
    <property type="match status" value="1"/>
</dbReference>
<dbReference type="EMBL" id="LAZR01013182">
    <property type="protein sequence ID" value="KKM23179.1"/>
    <property type="molecule type" value="Genomic_DNA"/>
</dbReference>
<name>A0A0F9IT89_9ZZZZ</name>
<sequence>LPGISGWAVMVRLKENPATRHIPVHFISAADKELDAMKMGAVDYLTKPVSPEALEQVYDKLNKMISKSVKDLLVVEDNADQAEAIAKIIGNGDVRITVASTVGEAYDQVLSGKFDCMVLDLGLSDMSGVELLDKIRNNEDVSRLPIIIYTGRELTEQQRKIIGKYADSTIIKGAGSQQKLLDDTTLFLHRVETNLSEEQQKMIRMIHDKEAILTGKKVLVVDDDMRNVFSLKKVLEDKGVEVLVGKNGKEGLKRLNDNPEIDLVLMDIMMPEMDGYEAMEEIRKQERFKDLPIIALTAKAMKGDRAKCIEAGASDYMTKPVDTDRLFSVLRVWLYK</sequence>
<dbReference type="SUPFAM" id="SSF52172">
    <property type="entry name" value="CheY-like"/>
    <property type="match status" value="3"/>
</dbReference>
<dbReference type="PROSITE" id="PS50110">
    <property type="entry name" value="RESPONSE_REGULATORY"/>
    <property type="match status" value="3"/>
</dbReference>